<evidence type="ECO:0000256" key="6">
    <source>
        <dbReference type="ARBA" id="ARBA00022918"/>
    </source>
</evidence>
<name>A0AAW2XXC7_9LAMI</name>
<evidence type="ECO:0000259" key="7">
    <source>
        <dbReference type="Pfam" id="PF00078"/>
    </source>
</evidence>
<dbReference type="SUPFAM" id="SSF56672">
    <property type="entry name" value="DNA/RNA polymerases"/>
    <property type="match status" value="1"/>
</dbReference>
<dbReference type="Pfam" id="PF00078">
    <property type="entry name" value="RVT_1"/>
    <property type="match status" value="1"/>
</dbReference>
<dbReference type="AlphaFoldDB" id="A0AAW2XXC7"/>
<sequence length="260" mass="30423">MYLDDIVIYNKTLAEHVEHLWQVLVRLREHELYAKVSKRSFSQVTISFLGHIVERGHIRMDPKKVQAIEEWQPPSDVHDLCSFLGLHYLLGSPFVVKTDNAAVSHFITLLKLTSRQARWQELLAEFYFVLEYRASSSNHVADALSRKAVIASLRTRQTIRRRLVCCNHFPSQRDPGRASPWTTFLDCLRNGSRTLTLDSPQAVRSPLTRSYLEKVEKRMKKYADQNRRFIEFNARDLVMMKVPDPRLSKSSRERDPRLMQ</sequence>
<evidence type="ECO:0000256" key="2">
    <source>
        <dbReference type="ARBA" id="ARBA00022695"/>
    </source>
</evidence>
<accession>A0AAW2XXC7</accession>
<keyword evidence="3" id="KW-0540">Nuclease</keyword>
<evidence type="ECO:0000256" key="5">
    <source>
        <dbReference type="ARBA" id="ARBA00022801"/>
    </source>
</evidence>
<evidence type="ECO:0000256" key="4">
    <source>
        <dbReference type="ARBA" id="ARBA00022759"/>
    </source>
</evidence>
<keyword evidence="1" id="KW-0808">Transferase</keyword>
<keyword evidence="6" id="KW-0695">RNA-directed DNA polymerase</keyword>
<gene>
    <name evidence="9" type="ORF">Slati_0457200</name>
</gene>
<keyword evidence="2" id="KW-0548">Nucleotidyltransferase</keyword>
<dbReference type="GO" id="GO:0003964">
    <property type="term" value="F:RNA-directed DNA polymerase activity"/>
    <property type="evidence" value="ECO:0007669"/>
    <property type="project" value="UniProtKB-KW"/>
</dbReference>
<dbReference type="InterPro" id="IPR041373">
    <property type="entry name" value="RT_RNaseH"/>
</dbReference>
<organism evidence="9">
    <name type="scientific">Sesamum latifolium</name>
    <dbReference type="NCBI Taxonomy" id="2727402"/>
    <lineage>
        <taxon>Eukaryota</taxon>
        <taxon>Viridiplantae</taxon>
        <taxon>Streptophyta</taxon>
        <taxon>Embryophyta</taxon>
        <taxon>Tracheophyta</taxon>
        <taxon>Spermatophyta</taxon>
        <taxon>Magnoliopsida</taxon>
        <taxon>eudicotyledons</taxon>
        <taxon>Gunneridae</taxon>
        <taxon>Pentapetalae</taxon>
        <taxon>asterids</taxon>
        <taxon>lamiids</taxon>
        <taxon>Lamiales</taxon>
        <taxon>Pedaliaceae</taxon>
        <taxon>Sesamum</taxon>
    </lineage>
</organism>
<evidence type="ECO:0008006" key="10">
    <source>
        <dbReference type="Google" id="ProtNLM"/>
    </source>
</evidence>
<dbReference type="InterPro" id="IPR043502">
    <property type="entry name" value="DNA/RNA_pol_sf"/>
</dbReference>
<dbReference type="InterPro" id="IPR000477">
    <property type="entry name" value="RT_dom"/>
</dbReference>
<dbReference type="PANTHER" id="PTHR37984:SF5">
    <property type="entry name" value="PROTEIN NYNRIN-LIKE"/>
    <property type="match status" value="1"/>
</dbReference>
<evidence type="ECO:0000256" key="1">
    <source>
        <dbReference type="ARBA" id="ARBA00022679"/>
    </source>
</evidence>
<dbReference type="Pfam" id="PF17917">
    <property type="entry name" value="RT_RNaseH"/>
    <property type="match status" value="1"/>
</dbReference>
<dbReference type="GO" id="GO:0016787">
    <property type="term" value="F:hydrolase activity"/>
    <property type="evidence" value="ECO:0007669"/>
    <property type="project" value="UniProtKB-KW"/>
</dbReference>
<dbReference type="GO" id="GO:0004519">
    <property type="term" value="F:endonuclease activity"/>
    <property type="evidence" value="ECO:0007669"/>
    <property type="project" value="UniProtKB-KW"/>
</dbReference>
<feature type="domain" description="Reverse transcriptase RNase H-like" evidence="8">
    <location>
        <begin position="87"/>
        <end position="126"/>
    </location>
</feature>
<feature type="non-terminal residue" evidence="9">
    <location>
        <position position="260"/>
    </location>
</feature>
<dbReference type="InterPro" id="IPR050951">
    <property type="entry name" value="Retrovirus_Pol_polyprotein"/>
</dbReference>
<dbReference type="PANTHER" id="PTHR37984">
    <property type="entry name" value="PROTEIN CBG26694"/>
    <property type="match status" value="1"/>
</dbReference>
<dbReference type="InterPro" id="IPR043128">
    <property type="entry name" value="Rev_trsase/Diguanyl_cyclase"/>
</dbReference>
<protein>
    <recommendedName>
        <fullName evidence="10">Reverse transcriptase domain-containing protein</fullName>
    </recommendedName>
</protein>
<keyword evidence="5" id="KW-0378">Hydrolase</keyword>
<proteinExistence type="predicted"/>
<evidence type="ECO:0000313" key="9">
    <source>
        <dbReference type="EMBL" id="KAL0458300.1"/>
    </source>
</evidence>
<reference evidence="9" key="1">
    <citation type="submission" date="2020-06" db="EMBL/GenBank/DDBJ databases">
        <authorList>
            <person name="Li T."/>
            <person name="Hu X."/>
            <person name="Zhang T."/>
            <person name="Song X."/>
            <person name="Zhang H."/>
            <person name="Dai N."/>
            <person name="Sheng W."/>
            <person name="Hou X."/>
            <person name="Wei L."/>
        </authorList>
    </citation>
    <scope>NUCLEOTIDE SEQUENCE</scope>
    <source>
        <strain evidence="9">KEN1</strain>
        <tissue evidence="9">Leaf</tissue>
    </source>
</reference>
<reference evidence="9" key="2">
    <citation type="journal article" date="2024" name="Plant">
        <title>Genomic evolution and insights into agronomic trait innovations of Sesamum species.</title>
        <authorList>
            <person name="Miao H."/>
            <person name="Wang L."/>
            <person name="Qu L."/>
            <person name="Liu H."/>
            <person name="Sun Y."/>
            <person name="Le M."/>
            <person name="Wang Q."/>
            <person name="Wei S."/>
            <person name="Zheng Y."/>
            <person name="Lin W."/>
            <person name="Duan Y."/>
            <person name="Cao H."/>
            <person name="Xiong S."/>
            <person name="Wang X."/>
            <person name="Wei L."/>
            <person name="Li C."/>
            <person name="Ma Q."/>
            <person name="Ju M."/>
            <person name="Zhao R."/>
            <person name="Li G."/>
            <person name="Mu C."/>
            <person name="Tian Q."/>
            <person name="Mei H."/>
            <person name="Zhang T."/>
            <person name="Gao T."/>
            <person name="Zhang H."/>
        </authorList>
    </citation>
    <scope>NUCLEOTIDE SEQUENCE</scope>
    <source>
        <strain evidence="9">KEN1</strain>
    </source>
</reference>
<dbReference type="EMBL" id="JACGWN010000002">
    <property type="protein sequence ID" value="KAL0458300.1"/>
    <property type="molecule type" value="Genomic_DNA"/>
</dbReference>
<evidence type="ECO:0000259" key="8">
    <source>
        <dbReference type="Pfam" id="PF17917"/>
    </source>
</evidence>
<evidence type="ECO:0000256" key="3">
    <source>
        <dbReference type="ARBA" id="ARBA00022722"/>
    </source>
</evidence>
<comment type="caution">
    <text evidence="9">The sequence shown here is derived from an EMBL/GenBank/DDBJ whole genome shotgun (WGS) entry which is preliminary data.</text>
</comment>
<dbReference type="Gene3D" id="3.30.70.270">
    <property type="match status" value="1"/>
</dbReference>
<feature type="domain" description="Reverse transcriptase" evidence="7">
    <location>
        <begin position="1"/>
        <end position="52"/>
    </location>
</feature>
<keyword evidence="4" id="KW-0255">Endonuclease</keyword>